<gene>
    <name evidence="2" type="ORF">GGD50_000768</name>
</gene>
<dbReference type="Proteomes" id="UP000549882">
    <property type="component" value="Unassembled WGS sequence"/>
</dbReference>
<dbReference type="SUPFAM" id="SSF69318">
    <property type="entry name" value="Integrin alpha N-terminal domain"/>
    <property type="match status" value="1"/>
</dbReference>
<feature type="chain" id="PRO_5031495966" description="VCBS repeat-containing protein" evidence="1">
    <location>
        <begin position="20"/>
        <end position="195"/>
    </location>
</feature>
<dbReference type="EMBL" id="JACHBI010000001">
    <property type="protein sequence ID" value="MBB5572192.1"/>
    <property type="molecule type" value="Genomic_DNA"/>
</dbReference>
<evidence type="ECO:0000313" key="3">
    <source>
        <dbReference type="Proteomes" id="UP000549882"/>
    </source>
</evidence>
<evidence type="ECO:0008006" key="4">
    <source>
        <dbReference type="Google" id="ProtNLM"/>
    </source>
</evidence>
<comment type="caution">
    <text evidence="2">The sequence shown here is derived from an EMBL/GenBank/DDBJ whole genome shotgun (WGS) entry which is preliminary data.</text>
</comment>
<accession>A0A7W9CZG7</accession>
<proteinExistence type="predicted"/>
<dbReference type="AlphaFoldDB" id="A0A7W9CZG7"/>
<reference evidence="2 3" key="1">
    <citation type="submission" date="2020-08" db="EMBL/GenBank/DDBJ databases">
        <title>Genomic Encyclopedia of Type Strains, Phase IV (KMG-V): Genome sequencing to study the core and pangenomes of soil and plant-associated prokaryotes.</title>
        <authorList>
            <person name="Whitman W."/>
        </authorList>
    </citation>
    <scope>NUCLEOTIDE SEQUENCE [LARGE SCALE GENOMIC DNA]</scope>
    <source>
        <strain evidence="2 3">SEMIA 4064</strain>
    </source>
</reference>
<evidence type="ECO:0000313" key="2">
    <source>
        <dbReference type="EMBL" id="MBB5572192.1"/>
    </source>
</evidence>
<sequence>MKPLACALILLSVTSAAHAENTITPDRIIDVAVGDWNKDGKPDLALLALAPQDDETTIGIYIYLRDKEHELLKLVTTAPDKVWGRGEPGGIFGQEPSIAAMPNGSIAVMSQNDGYGRYRWHQTLTLAFRNNAFVVAGYTYDLRDNLKAEESYSCDYNVLTGKATKGGRELTAEAKTIRIEDWNDDIGHKGCGQNP</sequence>
<dbReference type="InterPro" id="IPR028994">
    <property type="entry name" value="Integrin_alpha_N"/>
</dbReference>
<keyword evidence="1" id="KW-0732">Signal</keyword>
<name>A0A7W9CZG7_9HYPH</name>
<dbReference type="RefSeq" id="WP_107107752.1">
    <property type="nucleotide sequence ID" value="NZ_JACHBI010000001.1"/>
</dbReference>
<keyword evidence="3" id="KW-1185">Reference proteome</keyword>
<protein>
    <recommendedName>
        <fullName evidence="4">VCBS repeat-containing protein</fullName>
    </recommendedName>
</protein>
<evidence type="ECO:0000256" key="1">
    <source>
        <dbReference type="SAM" id="SignalP"/>
    </source>
</evidence>
<feature type="signal peptide" evidence="1">
    <location>
        <begin position="1"/>
        <end position="19"/>
    </location>
</feature>
<organism evidence="2 3">
    <name type="scientific">Rhizobium paranaense</name>
    <dbReference type="NCBI Taxonomy" id="1650438"/>
    <lineage>
        <taxon>Bacteria</taxon>
        <taxon>Pseudomonadati</taxon>
        <taxon>Pseudomonadota</taxon>
        <taxon>Alphaproteobacteria</taxon>
        <taxon>Hyphomicrobiales</taxon>
        <taxon>Rhizobiaceae</taxon>
        <taxon>Rhizobium/Agrobacterium group</taxon>
        <taxon>Rhizobium</taxon>
    </lineage>
</organism>